<dbReference type="RefSeq" id="WP_056958699.1">
    <property type="nucleotide sequence ID" value="NZ_AYYN01000045.1"/>
</dbReference>
<dbReference type="PANTHER" id="PTHR43434">
    <property type="entry name" value="PHOSPHOGLYCOLATE PHOSPHATASE"/>
    <property type="match status" value="1"/>
</dbReference>
<reference evidence="1 2" key="1">
    <citation type="journal article" date="2015" name="Genome Announc.">
        <title>Expanding the biotechnology potential of lactobacilli through comparative genomics of 213 strains and associated genera.</title>
        <authorList>
            <person name="Sun Z."/>
            <person name="Harris H.M."/>
            <person name="McCann A."/>
            <person name="Guo C."/>
            <person name="Argimon S."/>
            <person name="Zhang W."/>
            <person name="Yang X."/>
            <person name="Jeffery I.B."/>
            <person name="Cooney J.C."/>
            <person name="Kagawa T.F."/>
            <person name="Liu W."/>
            <person name="Song Y."/>
            <person name="Salvetti E."/>
            <person name="Wrobel A."/>
            <person name="Rasinkangas P."/>
            <person name="Parkhill J."/>
            <person name="Rea M.C."/>
            <person name="O'Sullivan O."/>
            <person name="Ritari J."/>
            <person name="Douillard F.P."/>
            <person name="Paul Ross R."/>
            <person name="Yang R."/>
            <person name="Briner A.E."/>
            <person name="Felis G.E."/>
            <person name="de Vos W.M."/>
            <person name="Barrangou R."/>
            <person name="Klaenhammer T.R."/>
            <person name="Caufield P.W."/>
            <person name="Cui Y."/>
            <person name="Zhang H."/>
            <person name="O'Toole P.W."/>
        </authorList>
    </citation>
    <scope>NUCLEOTIDE SEQUENCE [LARGE SCALE GENOMIC DNA]</scope>
    <source>
        <strain evidence="1 2">DSM 20452</strain>
    </source>
</reference>
<dbReference type="Pfam" id="PF13419">
    <property type="entry name" value="HAD_2"/>
    <property type="match status" value="1"/>
</dbReference>
<dbReference type="SUPFAM" id="SSF56784">
    <property type="entry name" value="HAD-like"/>
    <property type="match status" value="1"/>
</dbReference>
<dbReference type="SFLD" id="SFLDG01135">
    <property type="entry name" value="C1.5.6:_HAD__Beta-PGM__Phospha"/>
    <property type="match status" value="1"/>
</dbReference>
<dbReference type="Gene3D" id="3.40.50.1000">
    <property type="entry name" value="HAD superfamily/HAD-like"/>
    <property type="match status" value="1"/>
</dbReference>
<accession>A0A0R2BAG3</accession>
<evidence type="ECO:0000313" key="2">
    <source>
        <dbReference type="Proteomes" id="UP000051612"/>
    </source>
</evidence>
<dbReference type="InterPro" id="IPR050155">
    <property type="entry name" value="HAD-like_hydrolase_sf"/>
</dbReference>
<dbReference type="GO" id="GO:0006281">
    <property type="term" value="P:DNA repair"/>
    <property type="evidence" value="ECO:0007669"/>
    <property type="project" value="TreeGrafter"/>
</dbReference>
<evidence type="ECO:0000313" key="1">
    <source>
        <dbReference type="EMBL" id="KRM76177.1"/>
    </source>
</evidence>
<dbReference type="AlphaFoldDB" id="A0A0R2BAG3"/>
<dbReference type="PRINTS" id="PR00413">
    <property type="entry name" value="HADHALOGNASE"/>
</dbReference>
<dbReference type="PANTHER" id="PTHR43434:SF26">
    <property type="entry name" value="PYROPHOSPHATASE PPAX"/>
    <property type="match status" value="1"/>
</dbReference>
<dbReference type="InterPro" id="IPR023214">
    <property type="entry name" value="HAD_sf"/>
</dbReference>
<dbReference type="Proteomes" id="UP000051612">
    <property type="component" value="Unassembled WGS sequence"/>
</dbReference>
<proteinExistence type="predicted"/>
<dbReference type="GO" id="GO:0005829">
    <property type="term" value="C:cytosol"/>
    <property type="evidence" value="ECO:0007669"/>
    <property type="project" value="TreeGrafter"/>
</dbReference>
<dbReference type="InterPro" id="IPR023198">
    <property type="entry name" value="PGP-like_dom2"/>
</dbReference>
<comment type="caution">
    <text evidence="1">The sequence shown here is derived from an EMBL/GenBank/DDBJ whole genome shotgun (WGS) entry which is preliminary data.</text>
</comment>
<name>A0A0R2BAG3_9LACO</name>
<dbReference type="SFLD" id="SFLDG01129">
    <property type="entry name" value="C1.5:_HAD__Beta-PGM__Phosphata"/>
    <property type="match status" value="1"/>
</dbReference>
<dbReference type="PATRIC" id="fig|1423772.3.peg.2050"/>
<organism evidence="1 2">
    <name type="scientific">Ligilactobacillus murinus DSM 20452 = NBRC 14221</name>
    <dbReference type="NCBI Taxonomy" id="1423772"/>
    <lineage>
        <taxon>Bacteria</taxon>
        <taxon>Bacillati</taxon>
        <taxon>Bacillota</taxon>
        <taxon>Bacilli</taxon>
        <taxon>Lactobacillales</taxon>
        <taxon>Lactobacillaceae</taxon>
        <taxon>Ligilactobacillus</taxon>
    </lineage>
</organism>
<dbReference type="InterPro" id="IPR036412">
    <property type="entry name" value="HAD-like_sf"/>
</dbReference>
<dbReference type="GO" id="GO:0008967">
    <property type="term" value="F:phosphoglycolate phosphatase activity"/>
    <property type="evidence" value="ECO:0007669"/>
    <property type="project" value="TreeGrafter"/>
</dbReference>
<dbReference type="Gene3D" id="1.10.150.240">
    <property type="entry name" value="Putative phosphatase, domain 2"/>
    <property type="match status" value="1"/>
</dbReference>
<dbReference type="SFLD" id="SFLDS00003">
    <property type="entry name" value="Haloacid_Dehalogenase"/>
    <property type="match status" value="1"/>
</dbReference>
<dbReference type="NCBIfam" id="TIGR01549">
    <property type="entry name" value="HAD-SF-IA-v1"/>
    <property type="match status" value="1"/>
</dbReference>
<sequence>MENYMFDFDGTLADSGETAVLAIQATFKEFGLSLPSSDQIRGYMGIPIEKSFPLMGARADLPAMFTSFREHYQALEASQVKLYPGIKEALAKLKEKDKKIYAVSSKHSEALRRNLELLKIASYFDDLVGSDQVKNYKPAPDGINVLLERYGLDPKQTVMIGDAIYDIQMGHAAGVKTAGVYWGAFDWEAILEQKPTFALIKVQQLEEI</sequence>
<dbReference type="InterPro" id="IPR006439">
    <property type="entry name" value="HAD-SF_hydro_IA"/>
</dbReference>
<dbReference type="FunFam" id="3.40.50.1000:FF:000022">
    <property type="entry name" value="Phosphoglycolate phosphatase"/>
    <property type="match status" value="1"/>
</dbReference>
<protein>
    <submittedName>
        <fullName evidence="1">Phosphatase</fullName>
    </submittedName>
</protein>
<gene>
    <name evidence="1" type="ORF">FC48_GL001916</name>
</gene>
<dbReference type="NCBIfam" id="TIGR01509">
    <property type="entry name" value="HAD-SF-IA-v3"/>
    <property type="match status" value="1"/>
</dbReference>
<dbReference type="InterPro" id="IPR041492">
    <property type="entry name" value="HAD_2"/>
</dbReference>
<dbReference type="EMBL" id="AYYN01000045">
    <property type="protein sequence ID" value="KRM76177.1"/>
    <property type="molecule type" value="Genomic_DNA"/>
</dbReference>